<reference evidence="1 2" key="2">
    <citation type="submission" date="2017-10" db="EMBL/GenBank/DDBJ databases">
        <title>Genome analyses suggest a sexual origin of heterokaryosis in a supposedly ancient asexual fungus.</title>
        <authorList>
            <person name="Corradi N."/>
            <person name="Sedzielewska K."/>
            <person name="Noel J."/>
            <person name="Charron P."/>
            <person name="Farinelli L."/>
            <person name="Marton T."/>
            <person name="Kruger M."/>
            <person name="Pelin A."/>
            <person name="Brachmann A."/>
            <person name="Corradi N."/>
        </authorList>
    </citation>
    <scope>NUCLEOTIDE SEQUENCE [LARGE SCALE GENOMIC DNA]</scope>
    <source>
        <strain evidence="1 2">A1</strain>
    </source>
</reference>
<dbReference type="EMBL" id="LLXH01000371">
    <property type="protein sequence ID" value="PKC67766.1"/>
    <property type="molecule type" value="Genomic_DNA"/>
</dbReference>
<dbReference type="VEuPathDB" id="FungiDB:RhiirFUN_021673"/>
<dbReference type="AlphaFoldDB" id="A0A2I1EI51"/>
<evidence type="ECO:0000313" key="1">
    <source>
        <dbReference type="EMBL" id="PKC67766.1"/>
    </source>
</evidence>
<accession>A0A2I1EI51</accession>
<sequence>MRKEDNTTMNLKINSFFPKKPSVLKWIPNFTSGDVVRFTRKISLNEEPPHDDILEITANAGHHLTISSISVFLIGYVIRQVQDDDDLFNEFVGKGNVADKFNIKCRYLKADERIDNKVKKIHKQILFLNIYSTLLQTKT</sequence>
<dbReference type="VEuPathDB" id="FungiDB:FUN_003229"/>
<reference evidence="1 2" key="1">
    <citation type="submission" date="2017-10" db="EMBL/GenBank/DDBJ databases">
        <title>Extensive intraspecific genome diversity in a model arbuscular mycorrhizal fungus.</title>
        <authorList>
            <person name="Chen E.C.H."/>
            <person name="Morin E."/>
            <person name="Baudet D."/>
            <person name="Noel J."/>
            <person name="Ndikumana S."/>
            <person name="Charron P."/>
            <person name="St-Onge C."/>
            <person name="Giorgi J."/>
            <person name="Grigoriev I.V."/>
            <person name="Roux C."/>
            <person name="Martin F.M."/>
            <person name="Corradi N."/>
        </authorList>
    </citation>
    <scope>NUCLEOTIDE SEQUENCE [LARGE SCALE GENOMIC DNA]</scope>
    <source>
        <strain evidence="1 2">A1</strain>
    </source>
</reference>
<gene>
    <name evidence="1" type="ORF">RhiirA1_458010</name>
</gene>
<dbReference type="VEuPathDB" id="FungiDB:RhiirA1_458010"/>
<organism evidence="1 2">
    <name type="scientific">Rhizophagus irregularis</name>
    <dbReference type="NCBI Taxonomy" id="588596"/>
    <lineage>
        <taxon>Eukaryota</taxon>
        <taxon>Fungi</taxon>
        <taxon>Fungi incertae sedis</taxon>
        <taxon>Mucoromycota</taxon>
        <taxon>Glomeromycotina</taxon>
        <taxon>Glomeromycetes</taxon>
        <taxon>Glomerales</taxon>
        <taxon>Glomeraceae</taxon>
        <taxon>Rhizophagus</taxon>
    </lineage>
</organism>
<protein>
    <submittedName>
        <fullName evidence="1">Uncharacterized protein</fullName>
    </submittedName>
</protein>
<comment type="caution">
    <text evidence="1">The sequence shown here is derived from an EMBL/GenBank/DDBJ whole genome shotgun (WGS) entry which is preliminary data.</text>
</comment>
<dbReference type="Proteomes" id="UP000232688">
    <property type="component" value="Unassembled WGS sequence"/>
</dbReference>
<evidence type="ECO:0000313" key="2">
    <source>
        <dbReference type="Proteomes" id="UP000232688"/>
    </source>
</evidence>
<proteinExistence type="predicted"/>
<name>A0A2I1EI51_9GLOM</name>
<dbReference type="OrthoDB" id="2405731at2759"/>